<evidence type="ECO:0000256" key="1">
    <source>
        <dbReference type="SAM" id="MobiDB-lite"/>
    </source>
</evidence>
<proteinExistence type="predicted"/>
<dbReference type="AlphaFoldDB" id="A0A9N7VR34"/>
<feature type="region of interest" description="Disordered" evidence="1">
    <location>
        <begin position="146"/>
        <end position="165"/>
    </location>
</feature>
<protein>
    <submittedName>
        <fullName evidence="2">Uncharacterized protein</fullName>
    </submittedName>
</protein>
<dbReference type="EMBL" id="CADEAL010004312">
    <property type="protein sequence ID" value="CAB1456801.1"/>
    <property type="molecule type" value="Genomic_DNA"/>
</dbReference>
<evidence type="ECO:0000313" key="2">
    <source>
        <dbReference type="EMBL" id="CAB1456801.1"/>
    </source>
</evidence>
<evidence type="ECO:0000313" key="3">
    <source>
        <dbReference type="Proteomes" id="UP001153269"/>
    </source>
</evidence>
<feature type="region of interest" description="Disordered" evidence="1">
    <location>
        <begin position="65"/>
        <end position="88"/>
    </location>
</feature>
<sequence>MSINHRAQCLPGFSALDSLWALFLIDIGHPTQDRREEGVRGGDGGASGLDVGLQLKTTPHRTDLRRVSEEQQRGQRLTSTCPDLQMSPPLLPPLGFNLSSRPFLNRQKSRQKKQLRVYVHCRQGWGHRSLSQTALVSLMAAPKIRRVKGDTDQRRGGKPTGKFNP</sequence>
<organism evidence="2 3">
    <name type="scientific">Pleuronectes platessa</name>
    <name type="common">European plaice</name>
    <dbReference type="NCBI Taxonomy" id="8262"/>
    <lineage>
        <taxon>Eukaryota</taxon>
        <taxon>Metazoa</taxon>
        <taxon>Chordata</taxon>
        <taxon>Craniata</taxon>
        <taxon>Vertebrata</taxon>
        <taxon>Euteleostomi</taxon>
        <taxon>Actinopterygii</taxon>
        <taxon>Neopterygii</taxon>
        <taxon>Teleostei</taxon>
        <taxon>Neoteleostei</taxon>
        <taxon>Acanthomorphata</taxon>
        <taxon>Carangaria</taxon>
        <taxon>Pleuronectiformes</taxon>
        <taxon>Pleuronectoidei</taxon>
        <taxon>Pleuronectidae</taxon>
        <taxon>Pleuronectes</taxon>
    </lineage>
</organism>
<gene>
    <name evidence="2" type="ORF">PLEPLA_LOCUS44595</name>
</gene>
<name>A0A9N7VR34_PLEPL</name>
<comment type="caution">
    <text evidence="2">The sequence shown here is derived from an EMBL/GenBank/DDBJ whole genome shotgun (WGS) entry which is preliminary data.</text>
</comment>
<keyword evidence="3" id="KW-1185">Reference proteome</keyword>
<accession>A0A9N7VR34</accession>
<dbReference type="Proteomes" id="UP001153269">
    <property type="component" value="Unassembled WGS sequence"/>
</dbReference>
<feature type="region of interest" description="Disordered" evidence="1">
    <location>
        <begin position="33"/>
        <end position="52"/>
    </location>
</feature>
<reference evidence="2" key="1">
    <citation type="submission" date="2020-03" db="EMBL/GenBank/DDBJ databases">
        <authorList>
            <person name="Weist P."/>
        </authorList>
    </citation>
    <scope>NUCLEOTIDE SEQUENCE</scope>
</reference>